<reference evidence="2" key="1">
    <citation type="submission" date="2007-04" db="EMBL/GenBank/DDBJ databases">
        <authorList>
            <consortium name="The Broad Institute Genome Sequencing Platform"/>
            <person name="Birren B."/>
            <person name="Lander E."/>
            <person name="Galagan J."/>
            <person name="Nusbaum C."/>
            <person name="Devon K."/>
            <person name="Ma L.-J."/>
            <person name="Jaffe D."/>
            <person name="Butler J."/>
            <person name="Alvarez P."/>
            <person name="Gnerre S."/>
            <person name="Grabherr M."/>
            <person name="Kleber M."/>
            <person name="Mauceli E."/>
            <person name="Brockman W."/>
            <person name="MacCallum I.A."/>
            <person name="Young S."/>
            <person name="LaButti K."/>
            <person name="DeCaprio D."/>
            <person name="Crawford M."/>
            <person name="Koehrsen M."/>
            <person name="Engels R."/>
            <person name="Montgomery P."/>
            <person name="Pearson M."/>
            <person name="Howarth C."/>
            <person name="Larson L."/>
            <person name="White J."/>
            <person name="O'Leary S."/>
            <person name="Kodira C."/>
            <person name="Zeng Q."/>
            <person name="Yandava C."/>
            <person name="Alvarado L."/>
            <person name="Kistler C."/>
            <person name="Shim W.-B."/>
            <person name="Kang S."/>
            <person name="Woloshuk C."/>
        </authorList>
    </citation>
    <scope>NUCLEOTIDE SEQUENCE</scope>
    <source>
        <strain evidence="2">4287</strain>
    </source>
</reference>
<evidence type="ECO:0000256" key="1">
    <source>
        <dbReference type="SAM" id="Phobius"/>
    </source>
</evidence>
<gene>
    <name evidence="2" type="ORF">FOXG_19014</name>
</gene>
<dbReference type="Proteomes" id="UP000009097">
    <property type="component" value="Unassembled WGS sequence"/>
</dbReference>
<keyword evidence="1" id="KW-0812">Transmembrane</keyword>
<dbReference type="VEuPathDB" id="FungiDB:FOXG_19014"/>
<proteinExistence type="predicted"/>
<accession>A0A0J9USP7</accession>
<keyword evidence="1" id="KW-1133">Transmembrane helix</keyword>
<keyword evidence="1" id="KW-0472">Membrane</keyword>
<dbReference type="GeneID" id="28959720"/>
<dbReference type="RefSeq" id="XP_018240345.1">
    <property type="nucleotide sequence ID" value="XM_018399179.1"/>
</dbReference>
<feature type="transmembrane region" description="Helical" evidence="1">
    <location>
        <begin position="6"/>
        <end position="27"/>
    </location>
</feature>
<evidence type="ECO:0000313" key="3">
    <source>
        <dbReference type="Proteomes" id="UP000009097"/>
    </source>
</evidence>
<name>A0A0J9USP7_FUSO4</name>
<evidence type="ECO:0000313" key="2">
    <source>
        <dbReference type="EMBL" id="KNB02300.1"/>
    </source>
</evidence>
<organism evidence="2 3">
    <name type="scientific">Fusarium oxysporum f. sp. lycopersici (strain 4287 / CBS 123668 / FGSC 9935 / NRRL 34936)</name>
    <name type="common">Fusarium vascular wilt of tomato</name>
    <dbReference type="NCBI Taxonomy" id="426428"/>
    <lineage>
        <taxon>Eukaryota</taxon>
        <taxon>Fungi</taxon>
        <taxon>Dikarya</taxon>
        <taxon>Ascomycota</taxon>
        <taxon>Pezizomycotina</taxon>
        <taxon>Sordariomycetes</taxon>
        <taxon>Hypocreomycetidae</taxon>
        <taxon>Hypocreales</taxon>
        <taxon>Nectriaceae</taxon>
        <taxon>Fusarium</taxon>
        <taxon>Fusarium oxysporum species complex</taxon>
    </lineage>
</organism>
<sequence length="58" mass="6277">MVTGGGIRIMTILAYLIVTTFIVRILLRAWEIAQVLAFDGSVGKPATDQPNDLSESLT</sequence>
<dbReference type="KEGG" id="fox:FOXG_19014"/>
<dbReference type="AlphaFoldDB" id="A0A0J9USP7"/>
<protein>
    <submittedName>
        <fullName evidence="2">Uncharacterized protein</fullName>
    </submittedName>
</protein>
<dbReference type="EMBL" id="DS231700">
    <property type="protein sequence ID" value="KNB02300.1"/>
    <property type="molecule type" value="Genomic_DNA"/>
</dbReference>
<reference evidence="2" key="2">
    <citation type="journal article" date="2010" name="Nature">
        <title>Comparative genomics reveals mobile pathogenicity chromosomes in Fusarium.</title>
        <authorList>
            <person name="Ma L.J."/>
            <person name="van der Does H.C."/>
            <person name="Borkovich K.A."/>
            <person name="Coleman J.J."/>
            <person name="Daboussi M.J."/>
            <person name="Di Pietro A."/>
            <person name="Dufresne M."/>
            <person name="Freitag M."/>
            <person name="Grabherr M."/>
            <person name="Henrissat B."/>
            <person name="Houterman P.M."/>
            <person name="Kang S."/>
            <person name="Shim W.B."/>
            <person name="Woloshuk C."/>
            <person name="Xie X."/>
            <person name="Xu J.R."/>
            <person name="Antoniw J."/>
            <person name="Baker S.E."/>
            <person name="Bluhm B.H."/>
            <person name="Breakspear A."/>
            <person name="Brown D.W."/>
            <person name="Butchko R.A."/>
            <person name="Chapman S."/>
            <person name="Coulson R."/>
            <person name="Coutinho P.M."/>
            <person name="Danchin E.G."/>
            <person name="Diener A."/>
            <person name="Gale L.R."/>
            <person name="Gardiner D.M."/>
            <person name="Goff S."/>
            <person name="Hammond-Kosack K.E."/>
            <person name="Hilburn K."/>
            <person name="Hua-Van A."/>
            <person name="Jonkers W."/>
            <person name="Kazan K."/>
            <person name="Kodira C.D."/>
            <person name="Koehrsen M."/>
            <person name="Kumar L."/>
            <person name="Lee Y.H."/>
            <person name="Li L."/>
            <person name="Manners J.M."/>
            <person name="Miranda-Saavedra D."/>
            <person name="Mukherjee M."/>
            <person name="Park G."/>
            <person name="Park J."/>
            <person name="Park S.Y."/>
            <person name="Proctor R.H."/>
            <person name="Regev A."/>
            <person name="Ruiz-Roldan M.C."/>
            <person name="Sain D."/>
            <person name="Sakthikumar S."/>
            <person name="Sykes S."/>
            <person name="Schwartz D.C."/>
            <person name="Turgeon B.G."/>
            <person name="Wapinski I."/>
            <person name="Yoder O."/>
            <person name="Young S."/>
            <person name="Zeng Q."/>
            <person name="Zhou S."/>
            <person name="Galagan J."/>
            <person name="Cuomo C.A."/>
            <person name="Kistler H.C."/>
            <person name="Rep M."/>
        </authorList>
    </citation>
    <scope>NUCLEOTIDE SEQUENCE [LARGE SCALE GENOMIC DNA]</scope>
    <source>
        <strain evidence="2">4287</strain>
    </source>
</reference>